<organism evidence="7 8">
    <name type="scientific">Candidatus Magnetominusculus xianensis</name>
    <dbReference type="NCBI Taxonomy" id="1748249"/>
    <lineage>
        <taxon>Bacteria</taxon>
        <taxon>Pseudomonadati</taxon>
        <taxon>Nitrospirota</taxon>
        <taxon>Nitrospiria</taxon>
        <taxon>Nitrospirales</taxon>
        <taxon>Nitrospiraceae</taxon>
        <taxon>Candidatus Magnetominusculus</taxon>
    </lineage>
</organism>
<dbReference type="InterPro" id="IPR051611">
    <property type="entry name" value="ECF_transporter_component"/>
</dbReference>
<name>A0ABR5SGZ6_9BACT</name>
<keyword evidence="5 6" id="KW-0472">Membrane</keyword>
<accession>A0ABR5SGZ6</accession>
<dbReference type="PANTHER" id="PTHR34857">
    <property type="entry name" value="SLL0384 PROTEIN"/>
    <property type="match status" value="1"/>
</dbReference>
<evidence type="ECO:0000256" key="5">
    <source>
        <dbReference type="ARBA" id="ARBA00023136"/>
    </source>
</evidence>
<keyword evidence="4 6" id="KW-1133">Transmembrane helix</keyword>
<feature type="transmembrane region" description="Helical" evidence="6">
    <location>
        <begin position="159"/>
        <end position="180"/>
    </location>
</feature>
<keyword evidence="2" id="KW-1003">Cell membrane</keyword>
<dbReference type="InterPro" id="IPR003339">
    <property type="entry name" value="ABC/ECF_trnsptr_transmembrane"/>
</dbReference>
<evidence type="ECO:0000256" key="3">
    <source>
        <dbReference type="ARBA" id="ARBA00022692"/>
    </source>
</evidence>
<dbReference type="EMBL" id="LNQR01000034">
    <property type="protein sequence ID" value="KWT90950.1"/>
    <property type="molecule type" value="Genomic_DNA"/>
</dbReference>
<comment type="caution">
    <text evidence="7">The sequence shown here is derived from an EMBL/GenBank/DDBJ whole genome shotgun (WGS) entry which is preliminary data.</text>
</comment>
<evidence type="ECO:0000313" key="7">
    <source>
        <dbReference type="EMBL" id="KWT90950.1"/>
    </source>
</evidence>
<dbReference type="PANTHER" id="PTHR34857:SF2">
    <property type="entry name" value="SLL0384 PROTEIN"/>
    <property type="match status" value="1"/>
</dbReference>
<sequence length="300" mass="33967">MNNKVPSFLLTTQPPPEVRGARVKGSFIDKGIGHISKFYETVFLQWELSRKDGLFQRLNARTKVVFLVFYIFIVSVKKEVSSEILVAVFIFLFVLLSRVGIFKFYWKVFIAGFLFGVLAGLPAALNVITPGETVYKIIELQRARIYHLPETITVTREGILLVMMLTARVVNSVSITLLVVSTTSFSDILKGLRVFRVPEYFLMILSLSQKYVFIFLKMLRDMHSAKKARLIGSADAAGWIPGRIAFIFNKTQLRCEDVNKAMVGRGFTGEVKLAGLEYIKTVDIMYGAIFIALWMVLLIL</sequence>
<dbReference type="CDD" id="cd16914">
    <property type="entry name" value="EcfT"/>
    <property type="match status" value="1"/>
</dbReference>
<dbReference type="Proteomes" id="UP000060487">
    <property type="component" value="Unassembled WGS sequence"/>
</dbReference>
<proteinExistence type="predicted"/>
<feature type="transmembrane region" description="Helical" evidence="6">
    <location>
        <begin position="200"/>
        <end position="219"/>
    </location>
</feature>
<feature type="transmembrane region" description="Helical" evidence="6">
    <location>
        <begin position="108"/>
        <end position="128"/>
    </location>
</feature>
<reference evidence="7 8" key="1">
    <citation type="submission" date="2015-11" db="EMBL/GenBank/DDBJ databases">
        <authorList>
            <person name="Lin W."/>
        </authorList>
    </citation>
    <scope>NUCLEOTIDE SEQUENCE [LARGE SCALE GENOMIC DNA]</scope>
    <source>
        <strain evidence="7 8">HCH-1</strain>
    </source>
</reference>
<dbReference type="Pfam" id="PF02361">
    <property type="entry name" value="CbiQ"/>
    <property type="match status" value="1"/>
</dbReference>
<feature type="transmembrane region" description="Helical" evidence="6">
    <location>
        <begin position="282"/>
        <end position="299"/>
    </location>
</feature>
<feature type="transmembrane region" description="Helical" evidence="6">
    <location>
        <begin position="83"/>
        <end position="102"/>
    </location>
</feature>
<evidence type="ECO:0000256" key="2">
    <source>
        <dbReference type="ARBA" id="ARBA00022475"/>
    </source>
</evidence>
<evidence type="ECO:0000256" key="4">
    <source>
        <dbReference type="ARBA" id="ARBA00022989"/>
    </source>
</evidence>
<keyword evidence="3 6" id="KW-0812">Transmembrane</keyword>
<evidence type="ECO:0000256" key="1">
    <source>
        <dbReference type="ARBA" id="ARBA00004141"/>
    </source>
</evidence>
<keyword evidence="8" id="KW-1185">Reference proteome</keyword>
<evidence type="ECO:0000313" key="8">
    <source>
        <dbReference type="Proteomes" id="UP000060487"/>
    </source>
</evidence>
<comment type="subcellular location">
    <subcellularLocation>
        <location evidence="1">Membrane</location>
        <topology evidence="1">Multi-pass membrane protein</topology>
    </subcellularLocation>
</comment>
<evidence type="ECO:0000256" key="6">
    <source>
        <dbReference type="SAM" id="Phobius"/>
    </source>
</evidence>
<protein>
    <submittedName>
        <fullName evidence="7">Cobalt ABC transporter permease</fullName>
    </submittedName>
</protein>
<dbReference type="RefSeq" id="WP_085051683.1">
    <property type="nucleotide sequence ID" value="NZ_LNQR01000034.1"/>
</dbReference>
<gene>
    <name evidence="7" type="ORF">ASN18_1034</name>
</gene>